<dbReference type="PROSITE" id="PS52004">
    <property type="entry name" value="KS3_2"/>
    <property type="match status" value="1"/>
</dbReference>
<evidence type="ECO:0000313" key="10">
    <source>
        <dbReference type="EMBL" id="EXU95948.1"/>
    </source>
</evidence>
<evidence type="ECO:0000256" key="4">
    <source>
        <dbReference type="ARBA" id="ARBA00022857"/>
    </source>
</evidence>
<dbReference type="PROSITE" id="PS00606">
    <property type="entry name" value="KS3_1"/>
    <property type="match status" value="1"/>
</dbReference>
<evidence type="ECO:0000256" key="7">
    <source>
        <dbReference type="ARBA" id="ARBA00023315"/>
    </source>
</evidence>
<dbReference type="Pfam" id="PF00109">
    <property type="entry name" value="ketoacyl-synt"/>
    <property type="match status" value="1"/>
</dbReference>
<dbReference type="EMBL" id="JELW01000059">
    <property type="protein sequence ID" value="EXU95948.1"/>
    <property type="molecule type" value="Genomic_DNA"/>
</dbReference>
<dbReference type="InterPro" id="IPR036291">
    <property type="entry name" value="NAD(P)-bd_dom_sf"/>
</dbReference>
<feature type="domain" description="Ketosynthase family 3 (KS3)" evidence="9">
    <location>
        <begin position="35"/>
        <end position="439"/>
    </location>
</feature>
<dbReference type="InterPro" id="IPR011032">
    <property type="entry name" value="GroES-like_sf"/>
</dbReference>
<dbReference type="GO" id="GO:1901336">
    <property type="term" value="P:lactone biosynthetic process"/>
    <property type="evidence" value="ECO:0007669"/>
    <property type="project" value="UniProtKB-ARBA"/>
</dbReference>
<dbReference type="GO" id="GO:0031177">
    <property type="term" value="F:phosphopantetheine binding"/>
    <property type="evidence" value="ECO:0007669"/>
    <property type="project" value="InterPro"/>
</dbReference>
<dbReference type="InterPro" id="IPR020806">
    <property type="entry name" value="PKS_PP-bd"/>
</dbReference>
<dbReference type="PANTHER" id="PTHR43775:SF49">
    <property type="entry name" value="SYNTHASE, PUTATIVE (JCVI)-RELATED"/>
    <property type="match status" value="1"/>
</dbReference>
<dbReference type="Gene3D" id="3.90.180.10">
    <property type="entry name" value="Medium-chain alcohol dehydrogenases, catalytic domain"/>
    <property type="match status" value="1"/>
</dbReference>
<dbReference type="GO" id="GO:0004312">
    <property type="term" value="F:fatty acid synthase activity"/>
    <property type="evidence" value="ECO:0007669"/>
    <property type="project" value="TreeGrafter"/>
</dbReference>
<dbReference type="Pfam" id="PF08242">
    <property type="entry name" value="Methyltransf_12"/>
    <property type="match status" value="1"/>
</dbReference>
<organism evidence="10 11">
    <name type="scientific">Metarhizium robertsii</name>
    <dbReference type="NCBI Taxonomy" id="568076"/>
    <lineage>
        <taxon>Eukaryota</taxon>
        <taxon>Fungi</taxon>
        <taxon>Dikarya</taxon>
        <taxon>Ascomycota</taxon>
        <taxon>Pezizomycotina</taxon>
        <taxon>Sordariomycetes</taxon>
        <taxon>Hypocreomycetidae</taxon>
        <taxon>Hypocreales</taxon>
        <taxon>Clavicipitaceae</taxon>
        <taxon>Metarhizium</taxon>
    </lineage>
</organism>
<dbReference type="SUPFAM" id="SSF51735">
    <property type="entry name" value="NAD(P)-binding Rossmann-fold domains"/>
    <property type="match status" value="2"/>
</dbReference>
<keyword evidence="5" id="KW-0560">Oxidoreductase</keyword>
<dbReference type="CDD" id="cd05195">
    <property type="entry name" value="enoyl_red"/>
    <property type="match status" value="1"/>
</dbReference>
<dbReference type="OrthoDB" id="329835at2759"/>
<dbReference type="InterPro" id="IPR013154">
    <property type="entry name" value="ADH-like_N"/>
</dbReference>
<dbReference type="SUPFAM" id="SSF53901">
    <property type="entry name" value="Thiolase-like"/>
    <property type="match status" value="1"/>
</dbReference>
<dbReference type="GO" id="GO:0030639">
    <property type="term" value="P:polyketide biosynthetic process"/>
    <property type="evidence" value="ECO:0007669"/>
    <property type="project" value="UniProtKB-ARBA"/>
</dbReference>
<evidence type="ECO:0000256" key="6">
    <source>
        <dbReference type="ARBA" id="ARBA00023268"/>
    </source>
</evidence>
<evidence type="ECO:0000313" key="11">
    <source>
        <dbReference type="Proteomes" id="UP000030151"/>
    </source>
</evidence>
<dbReference type="PROSITE" id="PS50075">
    <property type="entry name" value="CARRIER"/>
    <property type="match status" value="1"/>
</dbReference>
<dbReference type="InterPro" id="IPR057326">
    <property type="entry name" value="KR_dom"/>
</dbReference>
<dbReference type="SUPFAM" id="SSF50129">
    <property type="entry name" value="GroES-like"/>
    <property type="match status" value="1"/>
</dbReference>
<name>A0A014N7Y7_9HYPO</name>
<dbReference type="HOGENOM" id="CLU_000022_31_8_1"/>
<reference evidence="10 11" key="1">
    <citation type="submission" date="2014-02" db="EMBL/GenBank/DDBJ databases">
        <title>The genome sequence of the entomopathogenic fungus Metarhizium robertsii ARSEF 2575.</title>
        <authorList>
            <person name="Giuliano Garisto Donzelli B."/>
            <person name="Roe B.A."/>
            <person name="Macmil S.L."/>
            <person name="Krasnoff S.B."/>
            <person name="Gibson D.M."/>
        </authorList>
    </citation>
    <scope>NUCLEOTIDE SEQUENCE [LARGE SCALE GENOMIC DNA]</scope>
    <source>
        <strain evidence="10 11">ARSEF 2575</strain>
    </source>
</reference>
<dbReference type="CDD" id="cd02440">
    <property type="entry name" value="AdoMet_MTases"/>
    <property type="match status" value="1"/>
</dbReference>
<dbReference type="CDD" id="cd00833">
    <property type="entry name" value="PKS"/>
    <property type="match status" value="1"/>
</dbReference>
<accession>A0A014N7Y7</accession>
<dbReference type="Gene3D" id="1.10.1200.10">
    <property type="entry name" value="ACP-like"/>
    <property type="match status" value="1"/>
</dbReference>
<feature type="domain" description="Carrier" evidence="8">
    <location>
        <begin position="1455"/>
        <end position="1532"/>
    </location>
</feature>
<dbReference type="GO" id="GO:0016491">
    <property type="term" value="F:oxidoreductase activity"/>
    <property type="evidence" value="ECO:0007669"/>
    <property type="project" value="UniProtKB-KW"/>
</dbReference>
<evidence type="ECO:0000259" key="8">
    <source>
        <dbReference type="PROSITE" id="PS50075"/>
    </source>
</evidence>
<dbReference type="InterPro" id="IPR020841">
    <property type="entry name" value="PKS_Beta-ketoAc_synthase_dom"/>
</dbReference>
<sequence>MAVHSPNNRIVAHEKAQENNGDGQIYSHGHDPMPFEPVAIIGMAMRLPGRVRNENDFWNLLSGKQSGLCEVPKDRFNIHGFYDSFGHVGTIPINRGYFLEDVDIQQFDTTVFPIPKAELERLDPSQRQLLQVAYECFESAGISSWRGSSVGCYVGEFGEDWADVNAKEPQHKGGYRGTGFGDFAMSNRVSYEFDLRGPSMTVKTACSSSLVCLDLACLAIRNGECDSALPSMTSALTSRSDRDADEEEIPLITQIDWMPHSDFADLGSRFRRPAPRVMEWPLLEELTLLCMLDHDEGIETNGNTAEHLIKFSVWMQQQIENYKQGTNKFVDKNKRLEKKSAEQRLERIKEILAMLSSSPYAIFTKAIGKLFSVAPAIFSGETHPLHILLEDNVLAEFYDALSMDSADLLELLANTNPHMRILEVGAGTGGTTARVLRALTSSYGECLYSVYTYTDVSAGFIPAAKQRFANHEKIEYAVLNVAADPAEQGFQPGSYDLIIAANVVYPVATTSPSIPRTTDNRRQRNTDTDTYLITSDVMIFNYVMGFLQGWWLGAHDNRVNQPYISPERWTKELLHAGFSKPEVIVLDDSAPYHVNTGIIVTRESRNTSLLPVSLLCHSPNSPCVSEVHQCLESLDVAVNICHFGQELPSHNDIISLLDLEAPVLHEMTEQTFDTIKEYLSSHKAKILWVTPASQVGDVKDPRAAMVLGFARTVRNERSLPFFTIEVDETTTSAVATASAICRILQHAGSEQLNNREFIDPDYEYAIIKGEVLVPRLHRQTISKAFQSTQLGDDCETDDLMTDRHITMKMPGLLHTITWSKGESSRSPAEGDIVVETRAVGLNFRDVLIALGIIENGPSEMGFEGSGVVRAVGPGDSRFSVGDHVMYLGSGCFKTIHTVNAALCVKMDDSMTFEQGAALPCVYTTALMALVDKADLKCGQSVLIHAACGGVGLAAIQIAKMLGAQIYCTVGSDVKRNHLAENYGIPPSHIFNSRDSSFLPDVLRATDGRGVDVVLNSLSGDLLQASWQCVAEFGIMVEIGKRDFQRRATLAMAPFEANRTFTGLELRLVLQAYPHKAAALLERCVEWIREGRIRGPTVSNIFEAVQIQDALRTMQTARHIGKMVIKMPRDARDLDRPTMHTPSFQFRSDRTYLLVGGLGGLGRAMATWMVENGARSLVFLSRSSQKGPQTDGFVKELHSQGCQVLLVEGSVSNRADVQRAVDNEATASRALAGVINLAMVLRDVAFADMSFEDWNTAVKPKVRGTWHLHEAISDNKELEFFVLLSSCSGIVGQWGQANYAAANTFLDAFVHFRHGQGLVASVIDLGVMGDVGFVSQNHDLLENLGRMGMRILREQNLLDALVLALRASRPTQVATGQLGSQPGNTCMTYRSPGQVLLGLNTTVPISSPLSRVPWRRDARMSIHHNLEVLSNNGGKQTSPLRDSLRANLAPLTNNTDRTATIACALTAALANFLIKDENDIPLDRPLEHLGIDSLVAMEVRNWIRQQIGVELSTISIVQSPSLFHLAEDIRLRMGKTS</sequence>
<keyword evidence="6" id="KW-0511">Multifunctional enzyme</keyword>
<keyword evidence="4" id="KW-0521">NADP</keyword>
<dbReference type="InterPro" id="IPR016039">
    <property type="entry name" value="Thiolase-like"/>
</dbReference>
<evidence type="ECO:0000256" key="1">
    <source>
        <dbReference type="ARBA" id="ARBA00022450"/>
    </source>
</evidence>
<dbReference type="InterPro" id="IPR006162">
    <property type="entry name" value="Ppantetheine_attach_site"/>
</dbReference>
<dbReference type="InterPro" id="IPR050091">
    <property type="entry name" value="PKS_NRPS_Biosynth_Enz"/>
</dbReference>
<gene>
    <name evidence="10" type="ORF">X797_010953</name>
</gene>
<dbReference type="InterPro" id="IPR029063">
    <property type="entry name" value="SAM-dependent_MTases_sf"/>
</dbReference>
<evidence type="ECO:0000256" key="3">
    <source>
        <dbReference type="ARBA" id="ARBA00022679"/>
    </source>
</evidence>
<dbReference type="Proteomes" id="UP000030151">
    <property type="component" value="Unassembled WGS sequence"/>
</dbReference>
<dbReference type="Gene3D" id="3.40.50.720">
    <property type="entry name" value="NAD(P)-binding Rossmann-like Domain"/>
    <property type="match status" value="2"/>
</dbReference>
<dbReference type="Pfam" id="PF23114">
    <property type="entry name" value="NAD-bd_HRPKS_sdrA"/>
    <property type="match status" value="1"/>
</dbReference>
<dbReference type="SUPFAM" id="SSF47336">
    <property type="entry name" value="ACP-like"/>
    <property type="match status" value="1"/>
</dbReference>
<dbReference type="GO" id="GO:0004315">
    <property type="term" value="F:3-oxoacyl-[acyl-carrier-protein] synthase activity"/>
    <property type="evidence" value="ECO:0007669"/>
    <property type="project" value="InterPro"/>
</dbReference>
<dbReference type="InterPro" id="IPR036736">
    <property type="entry name" value="ACP-like_sf"/>
</dbReference>
<keyword evidence="2" id="KW-0597">Phosphoprotein</keyword>
<dbReference type="PROSITE" id="PS00012">
    <property type="entry name" value="PHOSPHOPANTETHEINE"/>
    <property type="match status" value="1"/>
</dbReference>
<dbReference type="GO" id="GO:0006633">
    <property type="term" value="P:fatty acid biosynthetic process"/>
    <property type="evidence" value="ECO:0007669"/>
    <property type="project" value="InterPro"/>
</dbReference>
<comment type="caution">
    <text evidence="10">The sequence shown here is derived from an EMBL/GenBank/DDBJ whole genome shotgun (WGS) entry which is preliminary data.</text>
</comment>
<dbReference type="SMART" id="SM00823">
    <property type="entry name" value="PKS_PP"/>
    <property type="match status" value="1"/>
</dbReference>
<dbReference type="PANTHER" id="PTHR43775">
    <property type="entry name" value="FATTY ACID SYNTHASE"/>
    <property type="match status" value="1"/>
</dbReference>
<evidence type="ECO:0000256" key="2">
    <source>
        <dbReference type="ARBA" id="ARBA00022553"/>
    </source>
</evidence>
<dbReference type="FunFam" id="3.40.50.720:FF:000209">
    <property type="entry name" value="Polyketide synthase Pks12"/>
    <property type="match status" value="1"/>
</dbReference>
<dbReference type="InterPro" id="IPR018201">
    <property type="entry name" value="Ketoacyl_synth_AS"/>
</dbReference>
<proteinExistence type="predicted"/>
<dbReference type="InterPro" id="IPR013968">
    <property type="entry name" value="PKS_KR"/>
</dbReference>
<dbReference type="eggNOG" id="KOG1202">
    <property type="taxonomic scope" value="Eukaryota"/>
</dbReference>
<dbReference type="Pfam" id="PF08659">
    <property type="entry name" value="KR"/>
    <property type="match status" value="1"/>
</dbReference>
<evidence type="ECO:0000256" key="5">
    <source>
        <dbReference type="ARBA" id="ARBA00023002"/>
    </source>
</evidence>
<evidence type="ECO:0000259" key="9">
    <source>
        <dbReference type="PROSITE" id="PS52004"/>
    </source>
</evidence>
<keyword evidence="1" id="KW-0596">Phosphopantetheine</keyword>
<dbReference type="Gene3D" id="3.40.47.10">
    <property type="match status" value="1"/>
</dbReference>
<dbReference type="Pfam" id="PF08240">
    <property type="entry name" value="ADH_N"/>
    <property type="match status" value="1"/>
</dbReference>
<dbReference type="Pfam" id="PF13602">
    <property type="entry name" value="ADH_zinc_N_2"/>
    <property type="match status" value="1"/>
</dbReference>
<dbReference type="SMART" id="SM00829">
    <property type="entry name" value="PKS_ER"/>
    <property type="match status" value="1"/>
</dbReference>
<dbReference type="InterPro" id="IPR013217">
    <property type="entry name" value="Methyltransf_12"/>
</dbReference>
<dbReference type="SMART" id="SM00825">
    <property type="entry name" value="PKS_KS"/>
    <property type="match status" value="1"/>
</dbReference>
<keyword evidence="3" id="KW-0808">Transferase</keyword>
<dbReference type="InterPro" id="IPR020843">
    <property type="entry name" value="ER"/>
</dbReference>
<dbReference type="InterPro" id="IPR056501">
    <property type="entry name" value="NAD-bd_HRPKS_sdrA"/>
</dbReference>
<keyword evidence="7" id="KW-0012">Acyltransferase</keyword>
<dbReference type="SUPFAM" id="SSF53335">
    <property type="entry name" value="S-adenosyl-L-methionine-dependent methyltransferases"/>
    <property type="match status" value="1"/>
</dbReference>
<dbReference type="InterPro" id="IPR009081">
    <property type="entry name" value="PP-bd_ACP"/>
</dbReference>
<protein>
    <submittedName>
        <fullName evidence="10">Polyketide synthase-like protein</fullName>
    </submittedName>
</protein>
<dbReference type="Gene3D" id="3.40.50.150">
    <property type="entry name" value="Vaccinia Virus protein VP39"/>
    <property type="match status" value="1"/>
</dbReference>
<dbReference type="Pfam" id="PF23297">
    <property type="entry name" value="ACP_SdgA_C"/>
    <property type="match status" value="1"/>
</dbReference>
<dbReference type="InterPro" id="IPR014030">
    <property type="entry name" value="Ketoacyl_synth_N"/>
</dbReference>
<dbReference type="SMART" id="SM00822">
    <property type="entry name" value="PKS_KR"/>
    <property type="match status" value="1"/>
</dbReference>